<organism evidence="2 5">
    <name type="scientific">Pseudomonas kuykendallii</name>
    <dbReference type="NCBI Taxonomy" id="1007099"/>
    <lineage>
        <taxon>Bacteria</taxon>
        <taxon>Pseudomonadati</taxon>
        <taxon>Pseudomonadota</taxon>
        <taxon>Gammaproteobacteria</taxon>
        <taxon>Pseudomonadales</taxon>
        <taxon>Pseudomonadaceae</taxon>
        <taxon>Pseudomonas</taxon>
    </lineage>
</organism>
<dbReference type="SUPFAM" id="SSF53067">
    <property type="entry name" value="Actin-like ATPase domain"/>
    <property type="match status" value="2"/>
</dbReference>
<sequence>MLGLFTKKANTLLGIDISSTSVKLLELSRSGGRYKVEAYAVEPLPINAVVEKNIAELEGVGQALARVTAKAKTGVKAVAVAVAGSAVITKTIEMESGLNDDELENQLKIEADQYIPYPLEEVAIDFEVQGTSVRNPERVEVLLAACRKENVEVREAALALAGLTAKVVDVEAYALERAYGLLAEQLGGERDEMTVAVVDIGATMTTLSVLHNGRTIYTREQLFGGRQLTEEIQRRYGLSVEEAGLAKKQGGLPDDYESEVLLPFKEAVVQQVSRSLQFFFAAGQFNDVDYIMLAGGTASIPDLDRLIQQKIGTQTLVANPFADMALSGKVNAGALASDAPALMIACGLAMRSFD</sequence>
<dbReference type="RefSeq" id="WP_090225665.1">
    <property type="nucleotide sequence ID" value="NZ_CAURGU010000002.1"/>
</dbReference>
<accession>A0A1H2VQG8</accession>
<dbReference type="OrthoDB" id="9773403at2"/>
<feature type="domain" description="SHS2" evidence="1">
    <location>
        <begin position="12"/>
        <end position="179"/>
    </location>
</feature>
<name>A0A2W5D1P5_9PSED</name>
<gene>
    <name evidence="2" type="ORF">DI599_12870</name>
    <name evidence="3" type="ORF">SAMN05216287_1315</name>
</gene>
<evidence type="ECO:0000313" key="4">
    <source>
        <dbReference type="Proteomes" id="UP000243778"/>
    </source>
</evidence>
<dbReference type="InterPro" id="IPR005883">
    <property type="entry name" value="PilM"/>
</dbReference>
<dbReference type="STRING" id="1007099.SAMN05216287_1315"/>
<dbReference type="FunFam" id="3.30.420.40:FF:000149">
    <property type="entry name" value="Type IV pilus assembly protein PilM"/>
    <property type="match status" value="1"/>
</dbReference>
<dbReference type="InterPro" id="IPR043129">
    <property type="entry name" value="ATPase_NBD"/>
</dbReference>
<evidence type="ECO:0000313" key="2">
    <source>
        <dbReference type="EMBL" id="PZP23267.1"/>
    </source>
</evidence>
<dbReference type="Proteomes" id="UP000249198">
    <property type="component" value="Unassembled WGS sequence"/>
</dbReference>
<evidence type="ECO:0000313" key="5">
    <source>
        <dbReference type="Proteomes" id="UP000249198"/>
    </source>
</evidence>
<proteinExistence type="predicted"/>
<dbReference type="NCBIfam" id="TIGR01175">
    <property type="entry name" value="pilM"/>
    <property type="match status" value="1"/>
</dbReference>
<dbReference type="EMBL" id="FNNU01000002">
    <property type="protein sequence ID" value="SDW70566.1"/>
    <property type="molecule type" value="Genomic_DNA"/>
</dbReference>
<dbReference type="AlphaFoldDB" id="A0A2W5D1P5"/>
<dbReference type="CDD" id="cd24049">
    <property type="entry name" value="ASKHA_NBD_PilM"/>
    <property type="match status" value="1"/>
</dbReference>
<dbReference type="Gene3D" id="3.30.420.40">
    <property type="match status" value="2"/>
</dbReference>
<evidence type="ECO:0000259" key="1">
    <source>
        <dbReference type="SMART" id="SM00842"/>
    </source>
</evidence>
<dbReference type="EMBL" id="QFOH01000014">
    <property type="protein sequence ID" value="PZP23267.1"/>
    <property type="molecule type" value="Genomic_DNA"/>
</dbReference>
<reference evidence="2 5" key="3">
    <citation type="submission" date="2017-08" db="EMBL/GenBank/DDBJ databases">
        <title>Infants hospitalized years apart are colonized by the same room-sourced microbial strains.</title>
        <authorList>
            <person name="Brooks B."/>
            <person name="Olm M.R."/>
            <person name="Firek B.A."/>
            <person name="Baker R."/>
            <person name="Thomas B.C."/>
            <person name="Morowitz M.J."/>
            <person name="Banfield J.F."/>
        </authorList>
    </citation>
    <scope>NUCLEOTIDE SEQUENCE [LARGE SCALE GENOMIC DNA]</scope>
    <source>
        <strain evidence="2">S2_009_000_R2_77</strain>
    </source>
</reference>
<dbReference type="SMART" id="SM00842">
    <property type="entry name" value="FtsA"/>
    <property type="match status" value="1"/>
</dbReference>
<dbReference type="Pfam" id="PF11104">
    <property type="entry name" value="PilM_2"/>
    <property type="match status" value="1"/>
</dbReference>
<keyword evidence="4" id="KW-1185">Reference proteome</keyword>
<reference evidence="4" key="1">
    <citation type="submission" date="2016-10" db="EMBL/GenBank/DDBJ databases">
        <authorList>
            <person name="Varghese N."/>
            <person name="Submissions S."/>
        </authorList>
    </citation>
    <scope>NUCLEOTIDE SEQUENCE [LARGE SCALE GENOMIC DNA]</scope>
    <source>
        <strain evidence="4">NRRL B-59562</strain>
    </source>
</reference>
<dbReference type="InterPro" id="IPR003494">
    <property type="entry name" value="SHS2_FtsA"/>
</dbReference>
<dbReference type="PANTHER" id="PTHR32432">
    <property type="entry name" value="CELL DIVISION PROTEIN FTSA-RELATED"/>
    <property type="match status" value="1"/>
</dbReference>
<accession>A0A2W5D1P5</accession>
<dbReference type="Gene3D" id="3.30.1490.300">
    <property type="match status" value="1"/>
</dbReference>
<dbReference type="GO" id="GO:0051301">
    <property type="term" value="P:cell division"/>
    <property type="evidence" value="ECO:0007669"/>
    <property type="project" value="InterPro"/>
</dbReference>
<dbReference type="InterPro" id="IPR050696">
    <property type="entry name" value="FtsA/MreB"/>
</dbReference>
<dbReference type="PIRSF" id="PIRSF019169">
    <property type="entry name" value="PilM"/>
    <property type="match status" value="1"/>
</dbReference>
<dbReference type="PANTHER" id="PTHR32432:SF3">
    <property type="entry name" value="ETHANOLAMINE UTILIZATION PROTEIN EUTJ"/>
    <property type="match status" value="1"/>
</dbReference>
<dbReference type="Proteomes" id="UP000243778">
    <property type="component" value="Unassembled WGS sequence"/>
</dbReference>
<dbReference type="FunFam" id="3.30.1490.300:FF:000001">
    <property type="entry name" value="Type 4 fimbrial biogenesis protein PilM"/>
    <property type="match status" value="1"/>
</dbReference>
<reference evidence="3" key="2">
    <citation type="submission" date="2016-10" db="EMBL/GenBank/DDBJ databases">
        <authorList>
            <person name="de Groot N.N."/>
        </authorList>
    </citation>
    <scope>NUCLEOTIDE SEQUENCE [LARGE SCALE GENOMIC DNA]</scope>
    <source>
        <strain evidence="3">NRRL B-59562</strain>
    </source>
</reference>
<protein>
    <submittedName>
        <fullName evidence="2 3">Pilus assembly protein PilM</fullName>
    </submittedName>
</protein>
<evidence type="ECO:0000313" key="3">
    <source>
        <dbReference type="EMBL" id="SDW70566.1"/>
    </source>
</evidence>